<dbReference type="InterPro" id="IPR036259">
    <property type="entry name" value="MFS_trans_sf"/>
</dbReference>
<feature type="transmembrane region" description="Helical" evidence="5">
    <location>
        <begin position="198"/>
        <end position="219"/>
    </location>
</feature>
<dbReference type="InterPro" id="IPR011701">
    <property type="entry name" value="MFS"/>
</dbReference>
<feature type="transmembrane region" description="Helical" evidence="5">
    <location>
        <begin position="225"/>
        <end position="248"/>
    </location>
</feature>
<keyword evidence="2 5" id="KW-0812">Transmembrane</keyword>
<dbReference type="STRING" id="469383.Cwoe_2154"/>
<dbReference type="Pfam" id="PF07690">
    <property type="entry name" value="MFS_1"/>
    <property type="match status" value="2"/>
</dbReference>
<evidence type="ECO:0000256" key="4">
    <source>
        <dbReference type="ARBA" id="ARBA00023136"/>
    </source>
</evidence>
<proteinExistence type="predicted"/>
<feature type="transmembrane region" description="Helical" evidence="5">
    <location>
        <begin position="138"/>
        <end position="154"/>
    </location>
</feature>
<feature type="transmembrane region" description="Helical" evidence="5">
    <location>
        <begin position="52"/>
        <end position="72"/>
    </location>
</feature>
<evidence type="ECO:0000256" key="1">
    <source>
        <dbReference type="ARBA" id="ARBA00004651"/>
    </source>
</evidence>
<protein>
    <submittedName>
        <fullName evidence="7">Major facilitator superfamily MFS_1</fullName>
    </submittedName>
</protein>
<evidence type="ECO:0000256" key="2">
    <source>
        <dbReference type="ARBA" id="ARBA00022692"/>
    </source>
</evidence>
<feature type="transmembrane region" description="Helical" evidence="5">
    <location>
        <begin position="333"/>
        <end position="353"/>
    </location>
</feature>
<keyword evidence="3 5" id="KW-1133">Transmembrane helix</keyword>
<name>D3F5B2_CONWI</name>
<evidence type="ECO:0000259" key="6">
    <source>
        <dbReference type="PROSITE" id="PS50850"/>
    </source>
</evidence>
<feature type="domain" description="Major facilitator superfamily (MFS) profile" evidence="6">
    <location>
        <begin position="11"/>
        <end position="470"/>
    </location>
</feature>
<evidence type="ECO:0000313" key="8">
    <source>
        <dbReference type="Proteomes" id="UP000008229"/>
    </source>
</evidence>
<dbReference type="PANTHER" id="PTHR42718">
    <property type="entry name" value="MAJOR FACILITATOR SUPERFAMILY MULTIDRUG TRANSPORTER MFSC"/>
    <property type="match status" value="1"/>
</dbReference>
<feature type="transmembrane region" description="Helical" evidence="5">
    <location>
        <begin position="102"/>
        <end position="126"/>
    </location>
</feature>
<dbReference type="GO" id="GO:0022857">
    <property type="term" value="F:transmembrane transporter activity"/>
    <property type="evidence" value="ECO:0007669"/>
    <property type="project" value="InterPro"/>
</dbReference>
<comment type="subcellular location">
    <subcellularLocation>
        <location evidence="1">Cell membrane</location>
        <topology evidence="1">Multi-pass membrane protein</topology>
    </subcellularLocation>
</comment>
<dbReference type="KEGG" id="cwo:Cwoe_2154"/>
<reference evidence="8" key="2">
    <citation type="submission" date="2010-01" db="EMBL/GenBank/DDBJ databases">
        <title>The complete genome of Conexibacter woesei DSM 14684.</title>
        <authorList>
            <consortium name="US DOE Joint Genome Institute (JGI-PGF)"/>
            <person name="Lucas S."/>
            <person name="Copeland A."/>
            <person name="Lapidus A."/>
            <person name="Glavina del Rio T."/>
            <person name="Dalin E."/>
            <person name="Tice H."/>
            <person name="Bruce D."/>
            <person name="Goodwin L."/>
            <person name="Pitluck S."/>
            <person name="Kyrpides N."/>
            <person name="Mavromatis K."/>
            <person name="Ivanova N."/>
            <person name="Mikhailova N."/>
            <person name="Chertkov O."/>
            <person name="Brettin T."/>
            <person name="Detter J.C."/>
            <person name="Han C."/>
            <person name="Larimer F."/>
            <person name="Land M."/>
            <person name="Hauser L."/>
            <person name="Markowitz V."/>
            <person name="Cheng J.-F."/>
            <person name="Hugenholtz P."/>
            <person name="Woyke T."/>
            <person name="Wu D."/>
            <person name="Pukall R."/>
            <person name="Steenblock K."/>
            <person name="Schneider S."/>
            <person name="Klenk H.-P."/>
            <person name="Eisen J.A."/>
        </authorList>
    </citation>
    <scope>NUCLEOTIDE SEQUENCE [LARGE SCALE GENOMIC DNA]</scope>
    <source>
        <strain evidence="8">DSM 14684 / CIP 108061 / JCM 11494 / NBRC 100937 / ID131577</strain>
    </source>
</reference>
<dbReference type="RefSeq" id="WP_012933630.1">
    <property type="nucleotide sequence ID" value="NC_013739.1"/>
</dbReference>
<dbReference type="SUPFAM" id="SSF103473">
    <property type="entry name" value="MFS general substrate transporter"/>
    <property type="match status" value="1"/>
</dbReference>
<dbReference type="InterPro" id="IPR020846">
    <property type="entry name" value="MFS_dom"/>
</dbReference>
<feature type="transmembrane region" description="Helical" evidence="5">
    <location>
        <begin position="269"/>
        <end position="289"/>
    </location>
</feature>
<dbReference type="PANTHER" id="PTHR42718:SF49">
    <property type="entry name" value="EXPORT PROTEIN"/>
    <property type="match status" value="1"/>
</dbReference>
<dbReference type="Gene3D" id="1.20.1250.20">
    <property type="entry name" value="MFS general substrate transporter like domains"/>
    <property type="match status" value="2"/>
</dbReference>
<dbReference type="GO" id="GO:0005886">
    <property type="term" value="C:plasma membrane"/>
    <property type="evidence" value="ECO:0007669"/>
    <property type="project" value="UniProtKB-SubCell"/>
</dbReference>
<keyword evidence="4 5" id="KW-0472">Membrane</keyword>
<dbReference type="AlphaFoldDB" id="D3F5B2"/>
<dbReference type="OrthoDB" id="4334754at2"/>
<feature type="transmembrane region" description="Helical" evidence="5">
    <location>
        <begin position="301"/>
        <end position="321"/>
    </location>
</feature>
<feature type="transmembrane region" description="Helical" evidence="5">
    <location>
        <begin position="166"/>
        <end position="186"/>
    </location>
</feature>
<accession>D3F5B2</accession>
<dbReference type="EMBL" id="CP001854">
    <property type="protein sequence ID" value="ADB50579.1"/>
    <property type="molecule type" value="Genomic_DNA"/>
</dbReference>
<feature type="transmembrane region" description="Helical" evidence="5">
    <location>
        <begin position="359"/>
        <end position="385"/>
    </location>
</feature>
<dbReference type="PROSITE" id="PS50850">
    <property type="entry name" value="MFS"/>
    <property type="match status" value="1"/>
</dbReference>
<feature type="transmembrane region" description="Helical" evidence="5">
    <location>
        <begin position="448"/>
        <end position="467"/>
    </location>
</feature>
<dbReference type="Proteomes" id="UP000008229">
    <property type="component" value="Chromosome"/>
</dbReference>
<gene>
    <name evidence="7" type="ordered locus">Cwoe_2154</name>
</gene>
<evidence type="ECO:0000256" key="3">
    <source>
        <dbReference type="ARBA" id="ARBA00022989"/>
    </source>
</evidence>
<organism evidence="7 8">
    <name type="scientific">Conexibacter woesei (strain DSM 14684 / CCUG 47730 / CIP 108061 / JCM 11494 / NBRC 100937 / ID131577)</name>
    <dbReference type="NCBI Taxonomy" id="469383"/>
    <lineage>
        <taxon>Bacteria</taxon>
        <taxon>Bacillati</taxon>
        <taxon>Actinomycetota</taxon>
        <taxon>Thermoleophilia</taxon>
        <taxon>Solirubrobacterales</taxon>
        <taxon>Conexibacteraceae</taxon>
        <taxon>Conexibacter</taxon>
    </lineage>
</organism>
<dbReference type="eggNOG" id="COG0477">
    <property type="taxonomic scope" value="Bacteria"/>
</dbReference>
<feature type="transmembrane region" description="Helical" evidence="5">
    <location>
        <begin position="397"/>
        <end position="417"/>
    </location>
</feature>
<feature type="transmembrane region" description="Helical" evidence="5">
    <location>
        <begin position="79"/>
        <end position="96"/>
    </location>
</feature>
<evidence type="ECO:0000256" key="5">
    <source>
        <dbReference type="SAM" id="Phobius"/>
    </source>
</evidence>
<evidence type="ECO:0000313" key="7">
    <source>
        <dbReference type="EMBL" id="ADB50579.1"/>
    </source>
</evidence>
<keyword evidence="8" id="KW-1185">Reference proteome</keyword>
<sequence precursor="true">MRSRPPLPQRPRAALAAACLASATTVGFIVCAPPALPSLQRELGASFEQQQWIVNGYVLTQAALLVTAGSLGDRRGHRRIFLTGMTAYAALLVAFACAPSALALALLGALAGAASALALGATLPIVSLAYPDARRRHAALAVWGVSVALAYAAGPPLGGLLAEHVGWRAVFAALAAPTALGALLALRSVPARGPRDARLDPLGALLLAAGLGAALFALIEGNRLGWSSAAIVAACAGAIVLLAAFAAWERRASAPLLDPRTTGEPVLQAAALATLALSAALFAMVFYLPRYLMAVLDAGPAAAGAGLLGVTVPAVLAAVAGLRLRGRVPELRLVVGSLAALAVGAALTAQLAAAASYPALLPGLVVFGLGVGTINGPLAALVAQVAGRTRSGAANAAVYLCRPAGAAAGIAGLGALLQLRAGGDGRSVATAAASAADVQALVGGVETVFHAVAAAALLAAVAVTSLLRRA</sequence>
<dbReference type="HOGENOM" id="CLU_000960_28_2_11"/>
<reference evidence="7 8" key="1">
    <citation type="journal article" date="2010" name="Stand. Genomic Sci.">
        <title>Complete genome sequence of Conexibacter woesei type strain (ID131577).</title>
        <authorList>
            <person name="Pukall R."/>
            <person name="Lapidus A."/>
            <person name="Glavina Del Rio T."/>
            <person name="Copeland A."/>
            <person name="Tice H."/>
            <person name="Cheng J.-F."/>
            <person name="Lucas S."/>
            <person name="Chen F."/>
            <person name="Nolan M."/>
            <person name="Bruce D."/>
            <person name="Goodwin L."/>
            <person name="Pitluck S."/>
            <person name="Mavromatis K."/>
            <person name="Ivanova N."/>
            <person name="Ovchinnikova G."/>
            <person name="Pati A."/>
            <person name="Chen A."/>
            <person name="Palaniappan K."/>
            <person name="Land M."/>
            <person name="Hauser L."/>
            <person name="Chang Y.-J."/>
            <person name="Jeffries C.D."/>
            <person name="Chain P."/>
            <person name="Meincke L."/>
            <person name="Sims D."/>
            <person name="Brettin T."/>
            <person name="Detter J.C."/>
            <person name="Rohde M."/>
            <person name="Goeker M."/>
            <person name="Bristow J."/>
            <person name="Eisen J.A."/>
            <person name="Markowitz V."/>
            <person name="Kyrpides N.C."/>
            <person name="Klenk H.-P."/>
            <person name="Hugenholtz P."/>
        </authorList>
    </citation>
    <scope>NUCLEOTIDE SEQUENCE [LARGE SCALE GENOMIC DNA]</scope>
    <source>
        <strain evidence="8">DSM 14684 / CIP 108061 / JCM 11494 / NBRC 100937 / ID131577</strain>
    </source>
</reference>